<evidence type="ECO:0000313" key="1">
    <source>
        <dbReference type="EMBL" id="ADV62196.1"/>
    </source>
</evidence>
<dbReference type="AlphaFoldDB" id="E8QZR0"/>
<sequence length="45" mass="4962">MWSYSMDLRIRVLKDGDSGLPTRVVAEKYDVSSSRLGTQAQATTA</sequence>
<protein>
    <recommendedName>
        <fullName evidence="3">Transposase</fullName>
    </recommendedName>
</protein>
<reference evidence="1 2" key="2">
    <citation type="journal article" date="2011" name="Stand. Genomic Sci.">
        <title>Complete genome sequence of Isosphaera pallida type strain (IS1B).</title>
        <authorList>
            <consortium name="US DOE Joint Genome Institute (JGI-PGF)"/>
            <person name="Goker M."/>
            <person name="Cleland D."/>
            <person name="Saunders E."/>
            <person name="Lapidus A."/>
            <person name="Nolan M."/>
            <person name="Lucas S."/>
            <person name="Hammon N."/>
            <person name="Deshpande S."/>
            <person name="Cheng J.F."/>
            <person name="Tapia R."/>
            <person name="Han C."/>
            <person name="Goodwin L."/>
            <person name="Pitluck S."/>
            <person name="Liolios K."/>
            <person name="Pagani I."/>
            <person name="Ivanova N."/>
            <person name="Mavromatis K."/>
            <person name="Pati A."/>
            <person name="Chen A."/>
            <person name="Palaniappan K."/>
            <person name="Land M."/>
            <person name="Hauser L."/>
            <person name="Chang Y.J."/>
            <person name="Jeffries C.D."/>
            <person name="Detter J.C."/>
            <person name="Beck B."/>
            <person name="Woyke T."/>
            <person name="Bristow J."/>
            <person name="Eisen J.A."/>
            <person name="Markowitz V."/>
            <person name="Hugenholtz P."/>
            <person name="Kyrpides N.C."/>
            <person name="Klenk H.P."/>
        </authorList>
    </citation>
    <scope>NUCLEOTIDE SEQUENCE [LARGE SCALE GENOMIC DNA]</scope>
    <source>
        <strain evidence="2">ATCC 43644 / DSM 9630 / IS1B</strain>
    </source>
</reference>
<proteinExistence type="predicted"/>
<dbReference type="InParanoid" id="E8QZR0"/>
<organism evidence="1 2">
    <name type="scientific">Isosphaera pallida (strain ATCC 43644 / DSM 9630 / IS1B)</name>
    <dbReference type="NCBI Taxonomy" id="575540"/>
    <lineage>
        <taxon>Bacteria</taxon>
        <taxon>Pseudomonadati</taxon>
        <taxon>Planctomycetota</taxon>
        <taxon>Planctomycetia</taxon>
        <taxon>Isosphaerales</taxon>
        <taxon>Isosphaeraceae</taxon>
        <taxon>Isosphaera</taxon>
    </lineage>
</organism>
<keyword evidence="2" id="KW-1185">Reference proteome</keyword>
<gene>
    <name evidence="1" type="ordered locus">Isop_1612</name>
</gene>
<dbReference type="EMBL" id="CP002353">
    <property type="protein sequence ID" value="ADV62196.1"/>
    <property type="molecule type" value="Genomic_DNA"/>
</dbReference>
<reference key="1">
    <citation type="submission" date="2010-11" db="EMBL/GenBank/DDBJ databases">
        <title>The complete sequence of chromosome of Isophaera pallida ATCC 43644.</title>
        <authorList>
            <consortium name="US DOE Joint Genome Institute (JGI-PGF)"/>
            <person name="Lucas S."/>
            <person name="Copeland A."/>
            <person name="Lapidus A."/>
            <person name="Bruce D."/>
            <person name="Goodwin L."/>
            <person name="Pitluck S."/>
            <person name="Kyrpides N."/>
            <person name="Mavromatis K."/>
            <person name="Pagani I."/>
            <person name="Ivanova N."/>
            <person name="Saunders E."/>
            <person name="Brettin T."/>
            <person name="Detter J.C."/>
            <person name="Han C."/>
            <person name="Tapia R."/>
            <person name="Land M."/>
            <person name="Hauser L."/>
            <person name="Markowitz V."/>
            <person name="Cheng J.-F."/>
            <person name="Hugenholtz P."/>
            <person name="Woyke T."/>
            <person name="Wu D."/>
            <person name="Eisen J.A."/>
        </authorList>
    </citation>
    <scope>NUCLEOTIDE SEQUENCE</scope>
    <source>
        <strain>ATCC 43644</strain>
    </source>
</reference>
<evidence type="ECO:0008006" key="3">
    <source>
        <dbReference type="Google" id="ProtNLM"/>
    </source>
</evidence>
<dbReference type="Proteomes" id="UP000008631">
    <property type="component" value="Chromosome"/>
</dbReference>
<dbReference type="HOGENOM" id="CLU_3200812_0_0_0"/>
<accession>E8QZR0</accession>
<name>E8QZR0_ISOPI</name>
<dbReference type="KEGG" id="ipa:Isop_1612"/>
<evidence type="ECO:0000313" key="2">
    <source>
        <dbReference type="Proteomes" id="UP000008631"/>
    </source>
</evidence>
<dbReference type="RefSeq" id="WP_013564484.1">
    <property type="nucleotide sequence ID" value="NC_014962.1"/>
</dbReference>